<dbReference type="Pfam" id="PF01012">
    <property type="entry name" value="ETF"/>
    <property type="match status" value="1"/>
</dbReference>
<evidence type="ECO:0000256" key="4">
    <source>
        <dbReference type="ARBA" id="ARBA00022982"/>
    </source>
</evidence>
<dbReference type="SUPFAM" id="SSF52402">
    <property type="entry name" value="Adenine nucleotide alpha hydrolases-like"/>
    <property type="match status" value="1"/>
</dbReference>
<keyword evidence="4" id="KW-0249">Electron transport</keyword>
<dbReference type="InterPro" id="IPR014730">
    <property type="entry name" value="ETF_a/b_N"/>
</dbReference>
<dbReference type="InterPro" id="IPR033948">
    <property type="entry name" value="ETF_beta_N"/>
</dbReference>
<evidence type="ECO:0000259" key="6">
    <source>
        <dbReference type="SMART" id="SM00893"/>
    </source>
</evidence>
<keyword evidence="8" id="KW-1185">Reference proteome</keyword>
<dbReference type="PROSITE" id="PS01065">
    <property type="entry name" value="ETF_BETA"/>
    <property type="match status" value="1"/>
</dbReference>
<comment type="similarity">
    <text evidence="1">Belongs to the ETF beta-subunit/FixA family.</text>
</comment>
<reference evidence="7 8" key="1">
    <citation type="journal article" date="2021" name="Sci. Rep.">
        <title>The distribution of antibiotic resistance genes in chicken gut microbiota commensals.</title>
        <authorList>
            <person name="Juricova H."/>
            <person name="Matiasovicova J."/>
            <person name="Kubasova T."/>
            <person name="Cejkova D."/>
            <person name="Rychlik I."/>
        </authorList>
    </citation>
    <scope>NUCLEOTIDE SEQUENCE [LARGE SCALE GENOMIC DNA]</scope>
    <source>
        <strain evidence="7 8">An829</strain>
    </source>
</reference>
<evidence type="ECO:0000256" key="1">
    <source>
        <dbReference type="ARBA" id="ARBA00007557"/>
    </source>
</evidence>
<dbReference type="PANTHER" id="PTHR21294">
    <property type="entry name" value="ELECTRON TRANSFER FLAVOPROTEIN BETA-SUBUNIT"/>
    <property type="match status" value="1"/>
</dbReference>
<dbReference type="InterPro" id="IPR014729">
    <property type="entry name" value="Rossmann-like_a/b/a_fold"/>
</dbReference>
<keyword evidence="3" id="KW-0813">Transport</keyword>
<protein>
    <recommendedName>
        <fullName evidence="2">Electron transfer flavoprotein subunit beta</fullName>
    </recommendedName>
    <alternativeName>
        <fullName evidence="5">Electron transfer flavoprotein small subunit</fullName>
    </alternativeName>
</protein>
<dbReference type="EMBL" id="JACJJC010000005">
    <property type="protein sequence ID" value="MBM6703744.1"/>
    <property type="molecule type" value="Genomic_DNA"/>
</dbReference>
<accession>A0ABS2DR08</accession>
<dbReference type="PIRSF" id="PIRSF000090">
    <property type="entry name" value="Beta-ETF"/>
    <property type="match status" value="1"/>
</dbReference>
<dbReference type="Proteomes" id="UP000715095">
    <property type="component" value="Unassembled WGS sequence"/>
</dbReference>
<evidence type="ECO:0000313" key="7">
    <source>
        <dbReference type="EMBL" id="MBM6703744.1"/>
    </source>
</evidence>
<dbReference type="PANTHER" id="PTHR21294:SF8">
    <property type="entry name" value="ELECTRON TRANSFER FLAVOPROTEIN SUBUNIT BETA"/>
    <property type="match status" value="1"/>
</dbReference>
<dbReference type="RefSeq" id="WP_205102219.1">
    <property type="nucleotide sequence ID" value="NZ_JACJJC010000005.1"/>
</dbReference>
<name>A0ABS2DR08_9BURK</name>
<evidence type="ECO:0000256" key="2">
    <source>
        <dbReference type="ARBA" id="ARBA00016797"/>
    </source>
</evidence>
<dbReference type="Gene3D" id="3.40.50.620">
    <property type="entry name" value="HUPs"/>
    <property type="match status" value="1"/>
</dbReference>
<evidence type="ECO:0000313" key="8">
    <source>
        <dbReference type="Proteomes" id="UP000715095"/>
    </source>
</evidence>
<dbReference type="SMART" id="SM00893">
    <property type="entry name" value="ETF"/>
    <property type="match status" value="1"/>
</dbReference>
<organism evidence="7 8">
    <name type="scientific">Sutterella massiliensis</name>
    <dbReference type="NCBI Taxonomy" id="1816689"/>
    <lineage>
        <taxon>Bacteria</taxon>
        <taxon>Pseudomonadati</taxon>
        <taxon>Pseudomonadota</taxon>
        <taxon>Betaproteobacteria</taxon>
        <taxon>Burkholderiales</taxon>
        <taxon>Sutterellaceae</taxon>
        <taxon>Sutterella</taxon>
    </lineage>
</organism>
<comment type="caution">
    <text evidence="7">The sequence shown here is derived from an EMBL/GenBank/DDBJ whole genome shotgun (WGS) entry which is preliminary data.</text>
</comment>
<feature type="domain" description="Electron transfer flavoprotein alpha/beta-subunit N-terminal" evidence="6">
    <location>
        <begin position="23"/>
        <end position="211"/>
    </location>
</feature>
<gene>
    <name evidence="7" type="ORF">H6A60_04480</name>
</gene>
<evidence type="ECO:0000256" key="3">
    <source>
        <dbReference type="ARBA" id="ARBA00022448"/>
    </source>
</evidence>
<dbReference type="InterPro" id="IPR000049">
    <property type="entry name" value="ET-Flavoprotein_bsu_CS"/>
</dbReference>
<dbReference type="CDD" id="cd01714">
    <property type="entry name" value="ETF_beta"/>
    <property type="match status" value="1"/>
</dbReference>
<proteinExistence type="inferred from homology"/>
<sequence>MKILVAVKRVVDAKVKVRPLPDNSGVDTKIAKMAINPFDEIAVEAAVQLKEAGKADEVVAVTIGALKSVDTLRVAMAIGADRSIHVLTDDALEPLAVAKVLAKIVEREKPDLVLLGKQAIDDDANQVGQMLSALWARPLGAFASEIDCVDGRYIVTRETDGGTQTVSLASPAVVTADLRLAEPRYVTLPSMAKARKKPVETIELAALGVETAPRIRTVRVELPPARKAGVMVSSVAELVDKLKNEARVI</sequence>
<dbReference type="InterPro" id="IPR012255">
    <property type="entry name" value="ETF_b"/>
</dbReference>
<evidence type="ECO:0000256" key="5">
    <source>
        <dbReference type="ARBA" id="ARBA00042002"/>
    </source>
</evidence>